<keyword evidence="6" id="KW-0489">Methyltransferase</keyword>
<evidence type="ECO:0000313" key="6">
    <source>
        <dbReference type="EMBL" id="MBB4745341.1"/>
    </source>
</evidence>
<evidence type="ECO:0000256" key="2">
    <source>
        <dbReference type="ARBA" id="ARBA00029460"/>
    </source>
</evidence>
<dbReference type="Gene3D" id="3.10.290.10">
    <property type="entry name" value="RNA-binding S4 domain"/>
    <property type="match status" value="1"/>
</dbReference>
<dbReference type="Proteomes" id="UP000546162">
    <property type="component" value="Unassembled WGS sequence"/>
</dbReference>
<dbReference type="EC" id="2.1.1.226" evidence="6"/>
<dbReference type="EC" id="2.1.1.227" evidence="6"/>
<dbReference type="Gene3D" id="3.40.50.150">
    <property type="entry name" value="Vaccinia Virus protein VP39"/>
    <property type="match status" value="1"/>
</dbReference>
<comment type="similarity">
    <text evidence="2">Belongs to the TlyA family.</text>
</comment>
<evidence type="ECO:0000256" key="1">
    <source>
        <dbReference type="ARBA" id="ARBA00022884"/>
    </source>
</evidence>
<accession>A0A7W7H7A0</accession>
<gene>
    <name evidence="6" type="ORF">BJY16_008800</name>
</gene>
<keyword evidence="6" id="KW-0808">Transferase</keyword>
<feature type="region of interest" description="Disordered" evidence="4">
    <location>
        <begin position="259"/>
        <end position="365"/>
    </location>
</feature>
<sequence>MARRARLDAELVRRKLARSRKQAAELVEAGRVQVRGIVAHKVAAMVDLADPVLVTGEDPQIEYVSRGGHKLAGALAAFGRKGLTVEGRRCLDAGASTGGFTDVLLRAGAGRVVAVDVGYGQLAWPIRNDERVDVHERTNVRTLTPELIGGPVDLVVADLSFISLRLVLPALAACTAPDGDLALMVKPQFEVGKERVGSGGVVRDWRLRAEAVLDVAAAAAELGLGVVDVTASPLPGPSGNVEFFVWFRRGAPAADRERVEAVVEAGPSGEVPPGVAEEPAAAGDGTGSPAGGFVEAEPAAVTPESSAGGPVAATEPGGVAQEASAGGPVTGAEPAAGESAGGWDREGPAPAVAPGDQPVANLEDT</sequence>
<dbReference type="CDD" id="cd02440">
    <property type="entry name" value="AdoMet_MTases"/>
    <property type="match status" value="1"/>
</dbReference>
<comment type="caution">
    <text evidence="6">The sequence shown here is derived from an EMBL/GenBank/DDBJ whole genome shotgun (WGS) entry which is preliminary data.</text>
</comment>
<organism evidence="6 7">
    <name type="scientific">Actinoplanes octamycinicus</name>
    <dbReference type="NCBI Taxonomy" id="135948"/>
    <lineage>
        <taxon>Bacteria</taxon>
        <taxon>Bacillati</taxon>
        <taxon>Actinomycetota</taxon>
        <taxon>Actinomycetes</taxon>
        <taxon>Micromonosporales</taxon>
        <taxon>Micromonosporaceae</taxon>
        <taxon>Actinoplanes</taxon>
    </lineage>
</organism>
<dbReference type="Pfam" id="PF01728">
    <property type="entry name" value="FtsJ"/>
    <property type="match status" value="1"/>
</dbReference>
<dbReference type="EMBL" id="JACHNB010000001">
    <property type="protein sequence ID" value="MBB4745341.1"/>
    <property type="molecule type" value="Genomic_DNA"/>
</dbReference>
<dbReference type="GO" id="GO:0008168">
    <property type="term" value="F:methyltransferase activity"/>
    <property type="evidence" value="ECO:0007669"/>
    <property type="project" value="UniProtKB-KW"/>
</dbReference>
<evidence type="ECO:0000256" key="3">
    <source>
        <dbReference type="PROSITE-ProRule" id="PRU00182"/>
    </source>
</evidence>
<dbReference type="InterPro" id="IPR002877">
    <property type="entry name" value="RNA_MeTrfase_FtsJ_dom"/>
</dbReference>
<dbReference type="AlphaFoldDB" id="A0A7W7H7A0"/>
<dbReference type="SUPFAM" id="SSF55174">
    <property type="entry name" value="Alpha-L RNA-binding motif"/>
    <property type="match status" value="1"/>
</dbReference>
<proteinExistence type="inferred from homology"/>
<feature type="compositionally biased region" description="Low complexity" evidence="4">
    <location>
        <begin position="331"/>
        <end position="342"/>
    </location>
</feature>
<dbReference type="PANTHER" id="PTHR32319">
    <property type="entry name" value="BACTERIAL HEMOLYSIN-LIKE PROTEIN"/>
    <property type="match status" value="1"/>
</dbReference>
<name>A0A7W7H7A0_9ACTN</name>
<evidence type="ECO:0000259" key="5">
    <source>
        <dbReference type="SMART" id="SM00363"/>
    </source>
</evidence>
<keyword evidence="7" id="KW-1185">Reference proteome</keyword>
<dbReference type="InterPro" id="IPR004538">
    <property type="entry name" value="Hemolysin_A/TlyA"/>
</dbReference>
<dbReference type="NCBIfam" id="TIGR00478">
    <property type="entry name" value="tly"/>
    <property type="match status" value="1"/>
</dbReference>
<dbReference type="InterPro" id="IPR002942">
    <property type="entry name" value="S4_RNA-bd"/>
</dbReference>
<feature type="compositionally biased region" description="Low complexity" evidence="4">
    <location>
        <begin position="262"/>
        <end position="283"/>
    </location>
</feature>
<dbReference type="PANTHER" id="PTHR32319:SF0">
    <property type="entry name" value="BACTERIAL HEMOLYSIN-LIKE PROTEIN"/>
    <property type="match status" value="1"/>
</dbReference>
<reference evidence="6 7" key="1">
    <citation type="submission" date="2020-08" db="EMBL/GenBank/DDBJ databases">
        <title>Sequencing the genomes of 1000 actinobacteria strains.</title>
        <authorList>
            <person name="Klenk H.-P."/>
        </authorList>
    </citation>
    <scope>NUCLEOTIDE SEQUENCE [LARGE SCALE GENOMIC DNA]</scope>
    <source>
        <strain evidence="6 7">DSM 45809</strain>
    </source>
</reference>
<feature type="domain" description="RNA-binding S4" evidence="5">
    <location>
        <begin position="5"/>
        <end position="72"/>
    </location>
</feature>
<evidence type="ECO:0000256" key="4">
    <source>
        <dbReference type="SAM" id="MobiDB-lite"/>
    </source>
</evidence>
<evidence type="ECO:0000313" key="7">
    <source>
        <dbReference type="Proteomes" id="UP000546162"/>
    </source>
</evidence>
<dbReference type="GO" id="GO:0032259">
    <property type="term" value="P:methylation"/>
    <property type="evidence" value="ECO:0007669"/>
    <property type="project" value="UniProtKB-KW"/>
</dbReference>
<dbReference type="InterPro" id="IPR036986">
    <property type="entry name" value="S4_RNA-bd_sf"/>
</dbReference>
<dbReference type="Pfam" id="PF01479">
    <property type="entry name" value="S4"/>
    <property type="match status" value="1"/>
</dbReference>
<protein>
    <submittedName>
        <fullName evidence="6">23S rRNA (Cytidine1920-2'-O)/16S rRNA (Cytidine1409-2'-O)-methyltransferase</fullName>
        <ecNumber evidence="6">2.1.1.226</ecNumber>
        <ecNumber evidence="6">2.1.1.227</ecNumber>
    </submittedName>
</protein>
<dbReference type="PROSITE" id="PS50889">
    <property type="entry name" value="S4"/>
    <property type="match status" value="1"/>
</dbReference>
<dbReference type="GO" id="GO:0003723">
    <property type="term" value="F:RNA binding"/>
    <property type="evidence" value="ECO:0007669"/>
    <property type="project" value="UniProtKB-KW"/>
</dbReference>
<dbReference type="InterPro" id="IPR047048">
    <property type="entry name" value="TlyA"/>
</dbReference>
<keyword evidence="1 3" id="KW-0694">RNA-binding</keyword>
<dbReference type="InterPro" id="IPR029063">
    <property type="entry name" value="SAM-dependent_MTases_sf"/>
</dbReference>
<dbReference type="SUPFAM" id="SSF53335">
    <property type="entry name" value="S-adenosyl-L-methionine-dependent methyltransferases"/>
    <property type="match status" value="1"/>
</dbReference>
<dbReference type="CDD" id="cd00165">
    <property type="entry name" value="S4"/>
    <property type="match status" value="1"/>
</dbReference>
<dbReference type="SMART" id="SM00363">
    <property type="entry name" value="S4"/>
    <property type="match status" value="1"/>
</dbReference>